<protein>
    <submittedName>
        <fullName evidence="2">Uncharacterized protein</fullName>
    </submittedName>
</protein>
<feature type="region of interest" description="Disordered" evidence="1">
    <location>
        <begin position="107"/>
        <end position="141"/>
    </location>
</feature>
<dbReference type="AlphaFoldDB" id="A0A918HS49"/>
<reference evidence="2" key="1">
    <citation type="journal article" date="2014" name="Int. J. Syst. Evol. Microbiol.">
        <title>Complete genome sequence of Corynebacterium casei LMG S-19264T (=DSM 44701T), isolated from a smear-ripened cheese.</title>
        <authorList>
            <consortium name="US DOE Joint Genome Institute (JGI-PGF)"/>
            <person name="Walter F."/>
            <person name="Albersmeier A."/>
            <person name="Kalinowski J."/>
            <person name="Ruckert C."/>
        </authorList>
    </citation>
    <scope>NUCLEOTIDE SEQUENCE</scope>
    <source>
        <strain evidence="2">JCM 4391</strain>
    </source>
</reference>
<feature type="region of interest" description="Disordered" evidence="1">
    <location>
        <begin position="37"/>
        <end position="60"/>
    </location>
</feature>
<proteinExistence type="predicted"/>
<name>A0A918HS49_9ACTN</name>
<gene>
    <name evidence="2" type="ORF">GCM10010274_01350</name>
</gene>
<evidence type="ECO:0000313" key="2">
    <source>
        <dbReference type="EMBL" id="GGU18785.1"/>
    </source>
</evidence>
<evidence type="ECO:0000313" key="3">
    <source>
        <dbReference type="Proteomes" id="UP000636661"/>
    </source>
</evidence>
<dbReference type="Proteomes" id="UP000636661">
    <property type="component" value="Unassembled WGS sequence"/>
</dbReference>
<feature type="compositionally biased region" description="Low complexity" evidence="1">
    <location>
        <begin position="129"/>
        <end position="138"/>
    </location>
</feature>
<dbReference type="EMBL" id="BMTP01000001">
    <property type="protein sequence ID" value="GGU18785.1"/>
    <property type="molecule type" value="Genomic_DNA"/>
</dbReference>
<organism evidence="2 3">
    <name type="scientific">Streptomyces lavendofoliae</name>
    <dbReference type="NCBI Taxonomy" id="67314"/>
    <lineage>
        <taxon>Bacteria</taxon>
        <taxon>Bacillati</taxon>
        <taxon>Actinomycetota</taxon>
        <taxon>Actinomycetes</taxon>
        <taxon>Kitasatosporales</taxon>
        <taxon>Streptomycetaceae</taxon>
        <taxon>Streptomyces</taxon>
    </lineage>
</organism>
<keyword evidence="3" id="KW-1185">Reference proteome</keyword>
<comment type="caution">
    <text evidence="2">The sequence shown here is derived from an EMBL/GenBank/DDBJ whole genome shotgun (WGS) entry which is preliminary data.</text>
</comment>
<accession>A0A918HS49</accession>
<dbReference type="RefSeq" id="WP_189548411.1">
    <property type="nucleotide sequence ID" value="NZ_BMTP01000001.1"/>
</dbReference>
<reference evidence="2" key="2">
    <citation type="submission" date="2020-09" db="EMBL/GenBank/DDBJ databases">
        <authorList>
            <person name="Sun Q."/>
            <person name="Ohkuma M."/>
        </authorList>
    </citation>
    <scope>NUCLEOTIDE SEQUENCE</scope>
    <source>
        <strain evidence="2">JCM 4391</strain>
    </source>
</reference>
<evidence type="ECO:0000256" key="1">
    <source>
        <dbReference type="SAM" id="MobiDB-lite"/>
    </source>
</evidence>
<sequence>MGGHGLIRITRPMAPAGAVAALLAVLFVCLAPHGAPHGTADARSGGHPRAVAAGHTSGGHTAVRHTAVRHTADGPMGAGHTVVRYACPYDRGDCGLFPYLTPAVLTAPPLDPPPQAGDTARVGPDRRAGPPTAAGARPRAPDLHVLQVLRT</sequence>